<keyword evidence="1" id="KW-0540">Nuclease</keyword>
<evidence type="ECO:0000313" key="1">
    <source>
        <dbReference type="EMBL" id="DAD70694.1"/>
    </source>
</evidence>
<dbReference type="EMBL" id="BK015870">
    <property type="protein sequence ID" value="DAD70694.1"/>
    <property type="molecule type" value="Genomic_DNA"/>
</dbReference>
<reference evidence="1" key="1">
    <citation type="journal article" date="2021" name="Proc. Natl. Acad. Sci. U.S.A.">
        <title>A Catalog of Tens of Thousands of Viruses from Human Metagenomes Reveals Hidden Associations with Chronic Diseases.</title>
        <authorList>
            <person name="Tisza M.J."/>
            <person name="Buck C.B."/>
        </authorList>
    </citation>
    <scope>NUCLEOTIDE SEQUENCE</scope>
    <source>
        <strain evidence="1">CtKcB20</strain>
    </source>
</reference>
<dbReference type="InterPro" id="IPR044925">
    <property type="entry name" value="His-Me_finger_sf"/>
</dbReference>
<dbReference type="GO" id="GO:0004519">
    <property type="term" value="F:endonuclease activity"/>
    <property type="evidence" value="ECO:0007669"/>
    <property type="project" value="UniProtKB-KW"/>
</dbReference>
<dbReference type="SUPFAM" id="SSF54060">
    <property type="entry name" value="His-Me finger endonucleases"/>
    <property type="match status" value="1"/>
</dbReference>
<name>A0A8S5LL67_9CAUD</name>
<sequence>MYKEGVYCHCAYRVNENGDCYTQNGKFEWVHREWRYNSDGYAVVSACGVKPDGTKTFRSLHVHVLVAREFVDGWFEGAEVNHKDFNRANPAWWNLEWLSHKDNVAYSHKAGKYKGRFGEDNPNYGNDTLHKRYAAEPEFAKEKQSRPRGQNGRSVKCLLYCYQNMHFEHWFDCQRDAVDFLIDYNVLKPTCNKESIISKLKQEDGYKGWHLIQDK</sequence>
<keyword evidence="1" id="KW-0255">Endonuclease</keyword>
<keyword evidence="1" id="KW-0378">Hydrolase</keyword>
<proteinExistence type="predicted"/>
<protein>
    <submittedName>
        <fullName evidence="1">Homing endonuclease</fullName>
    </submittedName>
</protein>
<dbReference type="Gene3D" id="3.90.75.20">
    <property type="match status" value="1"/>
</dbReference>
<accession>A0A8S5LL67</accession>
<organism evidence="1">
    <name type="scientific">Siphoviridae sp. ctKcB20</name>
    <dbReference type="NCBI Taxonomy" id="2827568"/>
    <lineage>
        <taxon>Viruses</taxon>
        <taxon>Duplodnaviria</taxon>
        <taxon>Heunggongvirae</taxon>
        <taxon>Uroviricota</taxon>
        <taxon>Caudoviricetes</taxon>
    </lineage>
</organism>